<dbReference type="GO" id="GO:0005829">
    <property type="term" value="C:cytosol"/>
    <property type="evidence" value="ECO:0007669"/>
    <property type="project" value="TreeGrafter"/>
</dbReference>
<dbReference type="InterPro" id="IPR036388">
    <property type="entry name" value="WH-like_DNA-bd_sf"/>
</dbReference>
<dbReference type="NCBIfam" id="TIGR00738">
    <property type="entry name" value="rrf2_super"/>
    <property type="match status" value="1"/>
</dbReference>
<evidence type="ECO:0000313" key="3">
    <source>
        <dbReference type="Proteomes" id="UP000480178"/>
    </source>
</evidence>
<dbReference type="EMBL" id="CP048222">
    <property type="protein sequence ID" value="QHT70562.1"/>
    <property type="molecule type" value="Genomic_DNA"/>
</dbReference>
<keyword evidence="1" id="KW-0238">DNA-binding</keyword>
<dbReference type="Proteomes" id="UP000480178">
    <property type="component" value="Chromosome"/>
</dbReference>
<dbReference type="InterPro" id="IPR036390">
    <property type="entry name" value="WH_DNA-bd_sf"/>
</dbReference>
<dbReference type="Gene3D" id="1.10.10.10">
    <property type="entry name" value="Winged helix-like DNA-binding domain superfamily/Winged helix DNA-binding domain"/>
    <property type="match status" value="1"/>
</dbReference>
<dbReference type="Pfam" id="PF02082">
    <property type="entry name" value="Rrf2"/>
    <property type="match status" value="1"/>
</dbReference>
<keyword evidence="3" id="KW-1185">Reference proteome</keyword>
<dbReference type="KEGG" id="rhoz:GXP67_29875"/>
<proteinExistence type="predicted"/>
<dbReference type="AlphaFoldDB" id="A0A6C0GSY7"/>
<dbReference type="GO" id="GO:0003700">
    <property type="term" value="F:DNA-binding transcription factor activity"/>
    <property type="evidence" value="ECO:0007669"/>
    <property type="project" value="TreeGrafter"/>
</dbReference>
<sequence>MLSNKAKYALKALFVLAENKDRSSMMISEIAAKEAIPKKFLEAILLDLKNHGILYSKRGKTGGYLLLKDPEQITFGQVIRIIDGPLAQVPCASQNAYVPCQECKDVASCSIRIVMRQVRDATASILDNTTLADVIGQRTELLN</sequence>
<dbReference type="PANTHER" id="PTHR33221:SF5">
    <property type="entry name" value="HTH-TYPE TRANSCRIPTIONAL REGULATOR ISCR"/>
    <property type="match status" value="1"/>
</dbReference>
<dbReference type="InterPro" id="IPR000944">
    <property type="entry name" value="Tscrpt_reg_Rrf2"/>
</dbReference>
<evidence type="ECO:0000313" key="2">
    <source>
        <dbReference type="EMBL" id="QHT70562.1"/>
    </source>
</evidence>
<dbReference type="PROSITE" id="PS51197">
    <property type="entry name" value="HTH_RRF2_2"/>
    <property type="match status" value="1"/>
</dbReference>
<organism evidence="2 3">
    <name type="scientific">Rhodocytophaga rosea</name>
    <dbReference type="NCBI Taxonomy" id="2704465"/>
    <lineage>
        <taxon>Bacteria</taxon>
        <taxon>Pseudomonadati</taxon>
        <taxon>Bacteroidota</taxon>
        <taxon>Cytophagia</taxon>
        <taxon>Cytophagales</taxon>
        <taxon>Rhodocytophagaceae</taxon>
        <taxon>Rhodocytophaga</taxon>
    </lineage>
</organism>
<evidence type="ECO:0000256" key="1">
    <source>
        <dbReference type="ARBA" id="ARBA00023125"/>
    </source>
</evidence>
<dbReference type="GO" id="GO:0003677">
    <property type="term" value="F:DNA binding"/>
    <property type="evidence" value="ECO:0007669"/>
    <property type="project" value="UniProtKB-KW"/>
</dbReference>
<reference evidence="2 3" key="1">
    <citation type="submission" date="2020-01" db="EMBL/GenBank/DDBJ databases">
        <authorList>
            <person name="Kim M.K."/>
        </authorList>
    </citation>
    <scope>NUCLEOTIDE SEQUENCE [LARGE SCALE GENOMIC DNA]</scope>
    <source>
        <strain evidence="2 3">172606-1</strain>
    </source>
</reference>
<dbReference type="PROSITE" id="PS01332">
    <property type="entry name" value="HTH_RRF2_1"/>
    <property type="match status" value="1"/>
</dbReference>
<name>A0A6C0GSY7_9BACT</name>
<dbReference type="InterPro" id="IPR030489">
    <property type="entry name" value="TR_Rrf2-type_CS"/>
</dbReference>
<dbReference type="PANTHER" id="PTHR33221">
    <property type="entry name" value="WINGED HELIX-TURN-HELIX TRANSCRIPTIONAL REGULATOR, RRF2 FAMILY"/>
    <property type="match status" value="1"/>
</dbReference>
<gene>
    <name evidence="2" type="ORF">GXP67_29875</name>
</gene>
<dbReference type="SUPFAM" id="SSF46785">
    <property type="entry name" value="Winged helix' DNA-binding domain"/>
    <property type="match status" value="1"/>
</dbReference>
<dbReference type="RefSeq" id="WP_162446539.1">
    <property type="nucleotide sequence ID" value="NZ_CP048222.1"/>
</dbReference>
<accession>A0A6C0GSY7</accession>
<protein>
    <submittedName>
        <fullName evidence="2">Rrf2 family transcriptional regulator</fullName>
    </submittedName>
</protein>